<evidence type="ECO:0000256" key="17">
    <source>
        <dbReference type="ARBA" id="ARBA00032318"/>
    </source>
</evidence>
<keyword evidence="9 23" id="KW-0732">Signal</keyword>
<feature type="signal peptide" evidence="23">
    <location>
        <begin position="1"/>
        <end position="17"/>
    </location>
</feature>
<evidence type="ECO:0000256" key="11">
    <source>
        <dbReference type="ARBA" id="ARBA00022982"/>
    </source>
</evidence>
<evidence type="ECO:0000256" key="4">
    <source>
        <dbReference type="ARBA" id="ARBA00019364"/>
    </source>
</evidence>
<keyword evidence="6 21" id="KW-0349">Heme</keyword>
<evidence type="ECO:0000256" key="2">
    <source>
        <dbReference type="ARBA" id="ARBA00011530"/>
    </source>
</evidence>
<evidence type="ECO:0000256" key="3">
    <source>
        <dbReference type="ARBA" id="ARBA00012408"/>
    </source>
</evidence>
<evidence type="ECO:0000256" key="12">
    <source>
        <dbReference type="ARBA" id="ARBA00023004"/>
    </source>
</evidence>
<dbReference type="Gene3D" id="1.10.760.10">
    <property type="entry name" value="Cytochrome c-like domain"/>
    <property type="match status" value="2"/>
</dbReference>
<evidence type="ECO:0000256" key="16">
    <source>
        <dbReference type="ARBA" id="ARBA00032236"/>
    </source>
</evidence>
<evidence type="ECO:0000256" key="1">
    <source>
        <dbReference type="ARBA" id="ARBA00004418"/>
    </source>
</evidence>
<keyword evidence="5" id="KW-0813">Transport</keyword>
<dbReference type="GO" id="GO:0016669">
    <property type="term" value="F:oxidoreductase activity, acting on a sulfur group of donors, cytochrome as acceptor"/>
    <property type="evidence" value="ECO:0007669"/>
    <property type="project" value="InterPro"/>
</dbReference>
<reference evidence="25 26" key="1">
    <citation type="submission" date="2016-10" db="EMBL/GenBank/DDBJ databases">
        <authorList>
            <person name="de Groot N.N."/>
        </authorList>
    </citation>
    <scope>NUCLEOTIDE SEQUENCE [LARGE SCALE GENOMIC DNA]</scope>
    <source>
        <strain evidence="25 26">CPCC 100156</strain>
    </source>
</reference>
<comment type="similarity">
    <text evidence="13">Belongs to the SoxA family.</text>
</comment>
<evidence type="ECO:0000256" key="15">
    <source>
        <dbReference type="ARBA" id="ARBA00030833"/>
    </source>
</evidence>
<dbReference type="GO" id="GO:0009055">
    <property type="term" value="F:electron transfer activity"/>
    <property type="evidence" value="ECO:0007669"/>
    <property type="project" value="InterPro"/>
</dbReference>
<feature type="active site" description="Cysteine persulfide intermediate" evidence="20">
    <location>
        <position position="202"/>
    </location>
</feature>
<keyword evidence="12 22" id="KW-0408">Iron</keyword>
<feature type="binding site" description="covalent" evidence="21">
    <location>
        <position position="57"/>
    </location>
    <ligand>
        <name>heme c</name>
        <dbReference type="ChEBI" id="CHEBI:61717"/>
        <label>1</label>
    </ligand>
</feature>
<evidence type="ECO:0000256" key="7">
    <source>
        <dbReference type="ARBA" id="ARBA00022679"/>
    </source>
</evidence>
<feature type="binding site" description="axial binding residue" evidence="22">
    <location>
        <position position="61"/>
    </location>
    <ligand>
        <name>heme c</name>
        <dbReference type="ChEBI" id="CHEBI:61717"/>
        <label>1</label>
    </ligand>
    <ligandPart>
        <name>Fe</name>
        <dbReference type="ChEBI" id="CHEBI:18248"/>
    </ligandPart>
</feature>
<dbReference type="GO" id="GO:0016740">
    <property type="term" value="F:transferase activity"/>
    <property type="evidence" value="ECO:0007669"/>
    <property type="project" value="UniProtKB-KW"/>
</dbReference>
<feature type="binding site" description="axial binding residue" evidence="22">
    <location>
        <position position="94"/>
    </location>
    <ligand>
        <name>heme c</name>
        <dbReference type="ChEBI" id="CHEBI:61717"/>
        <label>1</label>
    </ligand>
    <ligandPart>
        <name>Fe</name>
        <dbReference type="ChEBI" id="CHEBI:18248"/>
    </ligandPart>
</feature>
<keyword evidence="7" id="KW-0808">Transferase</keyword>
<feature type="binding site" evidence="21">
    <location>
        <position position="198"/>
    </location>
    <ligand>
        <name>substrate</name>
    </ligand>
</feature>
<dbReference type="Proteomes" id="UP000198925">
    <property type="component" value="Unassembled WGS sequence"/>
</dbReference>
<evidence type="ECO:0000256" key="14">
    <source>
        <dbReference type="ARBA" id="ARBA00030174"/>
    </source>
</evidence>
<feature type="binding site" description="covalent" evidence="21">
    <location>
        <position position="160"/>
    </location>
    <ligand>
        <name>heme c</name>
        <dbReference type="ChEBI" id="CHEBI:61717"/>
        <label>2</label>
    </ligand>
</feature>
<dbReference type="InterPro" id="IPR036909">
    <property type="entry name" value="Cyt_c-like_dom_sf"/>
</dbReference>
<evidence type="ECO:0000256" key="13">
    <source>
        <dbReference type="ARBA" id="ARBA00025746"/>
    </source>
</evidence>
<evidence type="ECO:0000256" key="9">
    <source>
        <dbReference type="ARBA" id="ARBA00022729"/>
    </source>
</evidence>
<dbReference type="SUPFAM" id="SSF46626">
    <property type="entry name" value="Cytochrome c"/>
    <property type="match status" value="2"/>
</dbReference>
<keyword evidence="26" id="KW-1185">Reference proteome</keyword>
<evidence type="ECO:0000313" key="25">
    <source>
        <dbReference type="EMBL" id="SDE15784.1"/>
    </source>
</evidence>
<dbReference type="RefSeq" id="WP_090664747.1">
    <property type="nucleotide sequence ID" value="NZ_FMZX01000020.1"/>
</dbReference>
<keyword evidence="11" id="KW-0249">Electron transport</keyword>
<dbReference type="NCBIfam" id="TIGR04484">
    <property type="entry name" value="thiosulf_SoxA"/>
    <property type="match status" value="1"/>
</dbReference>
<dbReference type="GO" id="GO:0020037">
    <property type="term" value="F:heme binding"/>
    <property type="evidence" value="ECO:0007669"/>
    <property type="project" value="InterPro"/>
</dbReference>
<dbReference type="STRING" id="938405.SAMN02927895_04799"/>
<accession>A0A1G7ALH8</accession>
<gene>
    <name evidence="25" type="ORF">SAMN04487779_102055</name>
</gene>
<dbReference type="EC" id="2.8.5.2" evidence="3"/>
<dbReference type="Pfam" id="PF21342">
    <property type="entry name" value="SoxA-TsdA_cyt-c"/>
    <property type="match status" value="1"/>
</dbReference>
<dbReference type="AlphaFoldDB" id="A0A1G7ALH8"/>
<keyword evidence="10" id="KW-0574">Periplasm</keyword>
<feature type="binding site" description="covalent" evidence="21">
    <location>
        <position position="157"/>
    </location>
    <ligand>
        <name>heme c</name>
        <dbReference type="ChEBI" id="CHEBI:61717"/>
        <label>2</label>
    </ligand>
</feature>
<comment type="catalytic activity">
    <reaction evidence="19">
        <text>S-sulfanyl-L-cysteinyl-[SoxY protein] + thiosulfate + 2 Fe(III)-[cytochrome c] = S-(2-sulfodisulfanyl)-L-cysteinyl-[SoxY protein] + 2 Fe(II)-[cytochrome c] + 2 H(+)</text>
        <dbReference type="Rhea" id="RHEA:51224"/>
        <dbReference type="Rhea" id="RHEA-COMP:10350"/>
        <dbReference type="Rhea" id="RHEA-COMP:14399"/>
        <dbReference type="Rhea" id="RHEA-COMP:14689"/>
        <dbReference type="Rhea" id="RHEA-COMP:14690"/>
        <dbReference type="ChEBI" id="CHEBI:15378"/>
        <dbReference type="ChEBI" id="CHEBI:29033"/>
        <dbReference type="ChEBI" id="CHEBI:29034"/>
        <dbReference type="ChEBI" id="CHEBI:33542"/>
        <dbReference type="ChEBI" id="CHEBI:61963"/>
        <dbReference type="ChEBI" id="CHEBI:140664"/>
        <dbReference type="EC" id="2.8.5.2"/>
    </reaction>
</comment>
<comment type="subunit">
    <text evidence="2">Heterodimer of SoxA and SoxX.</text>
</comment>
<proteinExistence type="inferred from homology"/>
<dbReference type="InterPro" id="IPR009056">
    <property type="entry name" value="Cyt_c-like_dom"/>
</dbReference>
<comment type="cofactor">
    <cofactor evidence="21">
        <name>heme</name>
        <dbReference type="ChEBI" id="CHEBI:30413"/>
    </cofactor>
    <text evidence="21">Binds 2 heme groups per subunit.</text>
</comment>
<feature type="binding site" description="axial binding residue" evidence="22">
    <location>
        <position position="202"/>
    </location>
    <ligand>
        <name>heme c</name>
        <dbReference type="ChEBI" id="CHEBI:61717"/>
        <label>2</label>
    </ligand>
    <ligandPart>
        <name>Fe</name>
        <dbReference type="ChEBI" id="CHEBI:18248"/>
    </ligandPart>
</feature>
<evidence type="ECO:0000256" key="10">
    <source>
        <dbReference type="ARBA" id="ARBA00022764"/>
    </source>
</evidence>
<evidence type="ECO:0000256" key="19">
    <source>
        <dbReference type="ARBA" id="ARBA00048423"/>
    </source>
</evidence>
<evidence type="ECO:0000256" key="6">
    <source>
        <dbReference type="ARBA" id="ARBA00022617"/>
    </source>
</evidence>
<comment type="catalytic activity">
    <reaction evidence="18">
        <text>L-cysteinyl-[SoxY protein] + thiosulfate + 2 Fe(III)-[cytochrome c] = S-sulfosulfanyl-L-cysteinyl-[SoxY protein] + 2 Fe(II)-[cytochrome c] + 2 H(+)</text>
        <dbReference type="Rhea" id="RHEA:56720"/>
        <dbReference type="Rhea" id="RHEA-COMP:10350"/>
        <dbReference type="Rhea" id="RHEA-COMP:14328"/>
        <dbReference type="Rhea" id="RHEA-COMP:14399"/>
        <dbReference type="Rhea" id="RHEA-COMP:14691"/>
        <dbReference type="ChEBI" id="CHEBI:15378"/>
        <dbReference type="ChEBI" id="CHEBI:29033"/>
        <dbReference type="ChEBI" id="CHEBI:29034"/>
        <dbReference type="ChEBI" id="CHEBI:29950"/>
        <dbReference type="ChEBI" id="CHEBI:33542"/>
        <dbReference type="ChEBI" id="CHEBI:139321"/>
        <dbReference type="EC" id="2.8.5.2"/>
    </reaction>
</comment>
<organism evidence="25 26">
    <name type="scientific">Belnapia rosea</name>
    <dbReference type="NCBI Taxonomy" id="938405"/>
    <lineage>
        <taxon>Bacteria</taxon>
        <taxon>Pseudomonadati</taxon>
        <taxon>Pseudomonadota</taxon>
        <taxon>Alphaproteobacteria</taxon>
        <taxon>Acetobacterales</taxon>
        <taxon>Roseomonadaceae</taxon>
        <taxon>Belnapia</taxon>
    </lineage>
</organism>
<evidence type="ECO:0000256" key="20">
    <source>
        <dbReference type="PIRSR" id="PIRSR038455-1"/>
    </source>
</evidence>
<evidence type="ECO:0000256" key="23">
    <source>
        <dbReference type="SAM" id="SignalP"/>
    </source>
</evidence>
<keyword evidence="8 22" id="KW-0479">Metal-binding</keyword>
<protein>
    <recommendedName>
        <fullName evidence="4">L-cysteine S-thiosulfotransferase subunit SoxA</fullName>
        <ecNumber evidence="3">2.8.5.2</ecNumber>
    </recommendedName>
    <alternativeName>
        <fullName evidence="16">Protein SoxA</fullName>
    </alternativeName>
    <alternativeName>
        <fullName evidence="17">SoxAX cytochrome complex subunit A</fullName>
    </alternativeName>
    <alternativeName>
        <fullName evidence="15">Sulfur oxidizing protein A</fullName>
    </alternativeName>
    <alternativeName>
        <fullName evidence="14">Thiosulfate-oxidizing multienzyme system protein SoxA</fullName>
    </alternativeName>
</protein>
<evidence type="ECO:0000256" key="18">
    <source>
        <dbReference type="ARBA" id="ARBA00048077"/>
    </source>
</evidence>
<evidence type="ECO:0000259" key="24">
    <source>
        <dbReference type="Pfam" id="PF21342"/>
    </source>
</evidence>
<evidence type="ECO:0000256" key="5">
    <source>
        <dbReference type="ARBA" id="ARBA00022448"/>
    </source>
</evidence>
<feature type="chain" id="PRO_5011597237" description="L-cysteine S-thiosulfotransferase subunit SoxA" evidence="23">
    <location>
        <begin position="18"/>
        <end position="241"/>
    </location>
</feature>
<dbReference type="EMBL" id="FMZX01000020">
    <property type="protein sequence ID" value="SDE15784.1"/>
    <property type="molecule type" value="Genomic_DNA"/>
</dbReference>
<dbReference type="GO" id="GO:0042597">
    <property type="term" value="C:periplasmic space"/>
    <property type="evidence" value="ECO:0007669"/>
    <property type="project" value="UniProtKB-SubCell"/>
</dbReference>
<dbReference type="PIRSF" id="PIRSF038455">
    <property type="entry name" value="SoxA"/>
    <property type="match status" value="1"/>
</dbReference>
<evidence type="ECO:0000256" key="8">
    <source>
        <dbReference type="ARBA" id="ARBA00022723"/>
    </source>
</evidence>
<feature type="domain" description="Cytochrome c" evidence="24">
    <location>
        <begin position="53"/>
        <end position="127"/>
    </location>
</feature>
<evidence type="ECO:0000256" key="22">
    <source>
        <dbReference type="PIRSR" id="PIRSR038455-3"/>
    </source>
</evidence>
<dbReference type="GO" id="GO:0070069">
    <property type="term" value="C:cytochrome complex"/>
    <property type="evidence" value="ECO:0007669"/>
    <property type="project" value="InterPro"/>
</dbReference>
<evidence type="ECO:0000256" key="21">
    <source>
        <dbReference type="PIRSR" id="PIRSR038455-2"/>
    </source>
</evidence>
<feature type="binding site" description="axial binding residue" evidence="22">
    <location>
        <position position="161"/>
    </location>
    <ligand>
        <name>heme c</name>
        <dbReference type="ChEBI" id="CHEBI:61717"/>
        <label>2</label>
    </ligand>
    <ligandPart>
        <name>Fe</name>
        <dbReference type="ChEBI" id="CHEBI:18248"/>
    </ligandPart>
</feature>
<dbReference type="GO" id="GO:0046872">
    <property type="term" value="F:metal ion binding"/>
    <property type="evidence" value="ECO:0007669"/>
    <property type="project" value="UniProtKB-KW"/>
</dbReference>
<comment type="subcellular location">
    <subcellularLocation>
        <location evidence="1">Periplasm</location>
    </subcellularLocation>
</comment>
<sequence>MRRLLLALLLAGVVAEARESGFVLMSPETQAMQRDDTANPGMLWVEEGRALWDSAGCAGCHGDVAGMRGVAARYPAFDAASGGPIDLAGRIAQCQEARQGRTPFPRESEEALALSALVGLQSRGMPVAPPEDPRLAPALARGDALYRQRRGQLDLSCAQCHDANAGRHLGSSPIPEAHPTGYPLYRLEWQGMGSLQRRLRNCMAGVRSEPYAYGAAEYIEIELFLMRRAAGMPLETPAVRP</sequence>
<evidence type="ECO:0000313" key="26">
    <source>
        <dbReference type="Proteomes" id="UP000198925"/>
    </source>
</evidence>
<name>A0A1G7ALH8_9PROT</name>
<dbReference type="GO" id="GO:0019417">
    <property type="term" value="P:sulfur oxidation"/>
    <property type="evidence" value="ECO:0007669"/>
    <property type="project" value="InterPro"/>
</dbReference>
<feature type="binding site" description="covalent" evidence="21">
    <location>
        <position position="60"/>
    </location>
    <ligand>
        <name>heme c</name>
        <dbReference type="ChEBI" id="CHEBI:61717"/>
        <label>1</label>
    </ligand>
</feature>
<dbReference type="InterPro" id="IPR025710">
    <property type="entry name" value="SoxA"/>
</dbReference>